<proteinExistence type="predicted"/>
<feature type="transmembrane region" description="Helical" evidence="1">
    <location>
        <begin position="29"/>
        <end position="50"/>
    </location>
</feature>
<feature type="transmembrane region" description="Helical" evidence="1">
    <location>
        <begin position="112"/>
        <end position="129"/>
    </location>
</feature>
<keyword evidence="1" id="KW-0472">Membrane</keyword>
<accession>A0A1G2DWE9</accession>
<dbReference type="Proteomes" id="UP000178106">
    <property type="component" value="Unassembled WGS sequence"/>
</dbReference>
<reference evidence="2 3" key="1">
    <citation type="journal article" date="2016" name="Nat. Commun.">
        <title>Thousands of microbial genomes shed light on interconnected biogeochemical processes in an aquifer system.</title>
        <authorList>
            <person name="Anantharaman K."/>
            <person name="Brown C.T."/>
            <person name="Hug L.A."/>
            <person name="Sharon I."/>
            <person name="Castelle C.J."/>
            <person name="Probst A.J."/>
            <person name="Thomas B.C."/>
            <person name="Singh A."/>
            <person name="Wilkins M.J."/>
            <person name="Karaoz U."/>
            <person name="Brodie E.L."/>
            <person name="Williams K.H."/>
            <person name="Hubbard S.S."/>
            <person name="Banfield J.F."/>
        </authorList>
    </citation>
    <scope>NUCLEOTIDE SEQUENCE [LARGE SCALE GENOMIC DNA]</scope>
</reference>
<keyword evidence="1" id="KW-0812">Transmembrane</keyword>
<comment type="caution">
    <text evidence="2">The sequence shown here is derived from an EMBL/GenBank/DDBJ whole genome shotgun (WGS) entry which is preliminary data.</text>
</comment>
<protein>
    <submittedName>
        <fullName evidence="2">Uncharacterized protein</fullName>
    </submittedName>
</protein>
<evidence type="ECO:0000313" key="3">
    <source>
        <dbReference type="Proteomes" id="UP000178106"/>
    </source>
</evidence>
<gene>
    <name evidence="2" type="ORF">A2494_00705</name>
</gene>
<keyword evidence="1" id="KW-1133">Transmembrane helix</keyword>
<feature type="transmembrane region" description="Helical" evidence="1">
    <location>
        <begin position="83"/>
        <end position="106"/>
    </location>
</feature>
<name>A0A1G2DWE9_9BACT</name>
<sequence length="352" mass="37464">MYGGGAFVVLMIVAASFFPSNPLGNFASMMIWAFVGTIATLLGVIALFIGGRLYRSHPLKAGAASKEKTLGVKESPPPFLSPLIGGSLFAGIPVVLVLGLIAYMISPNLLKVPNMIMLVVVVTALHFALQSAAERSRAASAGKKEAHPGLVGVSQMTGKLMLATALLSIAYYASTPGALTELLDDRGQFGQSVSEDDLPKDTLLDPGLSKNDVGKWIAKFNIQNPHILTDGVMSEQSTKALRDAANGYPMQVGVGSYINSTVNLSVTYSTGDLSDGILLYNGNCLSPTLERNGRRYTPKTCSGNWRTQSNSMMGVYAIVFKEGGKLFTVDLYVGDIIKGFPDMKLIIEKNGE</sequence>
<organism evidence="2 3">
    <name type="scientific">Candidatus Lloydbacteria bacterium RIFOXYC12_FULL_46_25</name>
    <dbReference type="NCBI Taxonomy" id="1798670"/>
    <lineage>
        <taxon>Bacteria</taxon>
        <taxon>Candidatus Lloydiibacteriota</taxon>
    </lineage>
</organism>
<dbReference type="EMBL" id="MHLU01000138">
    <property type="protein sequence ID" value="OGZ17371.1"/>
    <property type="molecule type" value="Genomic_DNA"/>
</dbReference>
<evidence type="ECO:0000313" key="2">
    <source>
        <dbReference type="EMBL" id="OGZ17371.1"/>
    </source>
</evidence>
<feature type="transmembrane region" description="Helical" evidence="1">
    <location>
        <begin position="150"/>
        <end position="173"/>
    </location>
</feature>
<dbReference type="AlphaFoldDB" id="A0A1G2DWE9"/>
<evidence type="ECO:0000256" key="1">
    <source>
        <dbReference type="SAM" id="Phobius"/>
    </source>
</evidence>